<reference evidence="6 12" key="8">
    <citation type="submission" date="2024-07" db="EMBL/GenBank/DDBJ databases">
        <authorList>
            <person name="Raymann K."/>
        </authorList>
    </citation>
    <scope>NUCLEOTIDE SEQUENCE [LARGE SCALE GENOMIC DNA]</scope>
    <source>
        <strain evidence="6 12">KZ19</strain>
    </source>
</reference>
<dbReference type="EMBL" id="VFMJ01000001">
    <property type="protein sequence ID" value="TQI85362.1"/>
    <property type="molecule type" value="Genomic_DNA"/>
</dbReference>
<evidence type="ECO:0000313" key="8">
    <source>
        <dbReference type="EMBL" id="POP16476.1"/>
    </source>
</evidence>
<evidence type="ECO:0000313" key="10">
    <source>
        <dbReference type="EMBL" id="TXE34838.1"/>
    </source>
</evidence>
<evidence type="ECO:0000313" key="14">
    <source>
        <dbReference type="Proteomes" id="UP000321126"/>
    </source>
</evidence>
<protein>
    <recommendedName>
        <fullName evidence="2">Antitoxin ParD</fullName>
    </recommendedName>
</protein>
<reference evidence="8" key="2">
    <citation type="submission" date="2018-01" db="EMBL/GenBank/DDBJ databases">
        <title>The opportunistic pathogen Serratia marcescens is an overlooked threat to honeybees.</title>
        <authorList>
            <person name="Raymann K."/>
            <person name="Shaffer Z."/>
            <person name="Coon K."/>
            <person name="Salisbury S."/>
            <person name="Moran N.A."/>
        </authorList>
    </citation>
    <scope>NUCLEOTIDE SEQUENCE [LARGE SCALE GENOMIC DNA]</scope>
    <source>
        <strain evidence="8">KZ19</strain>
    </source>
</reference>
<keyword evidence="3" id="KW-1277">Toxin-antitoxin system</keyword>
<name>A0A0G8BC59_SERMA</name>
<reference evidence="9 13" key="3">
    <citation type="submission" date="2019-06" db="EMBL/GenBank/DDBJ databases">
        <authorList>
            <person name="Deangelis K."/>
            <person name="Huntemann M."/>
            <person name="Clum A."/>
            <person name="Pillay M."/>
            <person name="Palaniappan K."/>
            <person name="Varghese N."/>
            <person name="Mikhailova N."/>
            <person name="Stamatis D."/>
            <person name="Reddy T."/>
            <person name="Daum C."/>
            <person name="Shapiro N."/>
            <person name="Ivanova N."/>
            <person name="Kyrpides N."/>
            <person name="Woyke T."/>
        </authorList>
    </citation>
    <scope>NUCLEOTIDE SEQUENCE [LARGE SCALE GENOMIC DNA]</scope>
    <source>
        <strain evidence="9 13">106R</strain>
    </source>
</reference>
<dbReference type="NCBIfam" id="TIGR02606">
    <property type="entry name" value="antidote_CC2985"/>
    <property type="match status" value="1"/>
</dbReference>
<evidence type="ECO:0000313" key="7">
    <source>
        <dbReference type="EMBL" id="MVF02107.1"/>
    </source>
</evidence>
<evidence type="ECO:0000256" key="1">
    <source>
        <dbReference type="ARBA" id="ARBA00008580"/>
    </source>
</evidence>
<dbReference type="AlphaFoldDB" id="A0A0G8BC59"/>
<reference evidence="10 14" key="5">
    <citation type="submission" date="2019-07" db="EMBL/GenBank/DDBJ databases">
        <title>Serratia strains were isolated from fresh produce.</title>
        <authorList>
            <person name="Cho G.-S."/>
            <person name="Stein M."/>
            <person name="Lee W."/>
            <person name="Suh S.H."/>
            <person name="Franz C.M.A.P."/>
        </authorList>
    </citation>
    <scope>NUCLEOTIDE SEQUENCE [LARGE SCALE GENOMIC DNA]</scope>
    <source>
        <strain evidence="10 14">S16</strain>
    </source>
</reference>
<dbReference type="InterPro" id="IPR038296">
    <property type="entry name" value="ParD_sf"/>
</dbReference>
<dbReference type="InterPro" id="IPR010985">
    <property type="entry name" value="Ribbon_hlx_hlx"/>
</dbReference>
<organism evidence="10 14">
    <name type="scientific">Serratia marcescens</name>
    <dbReference type="NCBI Taxonomy" id="615"/>
    <lineage>
        <taxon>Bacteria</taxon>
        <taxon>Pseudomonadati</taxon>
        <taxon>Pseudomonadota</taxon>
        <taxon>Gammaproteobacteria</taxon>
        <taxon>Enterobacterales</taxon>
        <taxon>Yersiniaceae</taxon>
        <taxon>Serratia</taxon>
    </lineage>
</organism>
<dbReference type="Proteomes" id="UP000237365">
    <property type="component" value="Unassembled WGS sequence"/>
</dbReference>
<evidence type="ECO:0000313" key="13">
    <source>
        <dbReference type="Proteomes" id="UP000320710"/>
    </source>
</evidence>
<dbReference type="Pfam" id="PF03693">
    <property type="entry name" value="ParD_antitoxin"/>
    <property type="match status" value="1"/>
</dbReference>
<reference evidence="5 11" key="1">
    <citation type="submission" date="2015-06" db="EMBL/GenBank/DDBJ databases">
        <title>Draft Genome of Serratia marcescens Strain AH0650_Sm1.</title>
        <authorList>
            <person name="Wan Y."/>
            <person name="Gorrie C."/>
            <person name="Holt K."/>
        </authorList>
    </citation>
    <scope>NUCLEOTIDE SEQUENCE [LARGE SCALE GENOMIC DNA]</scope>
    <source>
        <strain evidence="5 11">AH0650_Sm1</strain>
    </source>
</reference>
<evidence type="ECO:0000313" key="11">
    <source>
        <dbReference type="Proteomes" id="UP000037482"/>
    </source>
</evidence>
<comment type="similarity">
    <text evidence="1">Belongs to the ParD antitoxin family.</text>
</comment>
<dbReference type="PANTHER" id="PTHR36582:SF2">
    <property type="entry name" value="ANTITOXIN PARD"/>
    <property type="match status" value="1"/>
</dbReference>
<evidence type="ECO:0000313" key="15">
    <source>
        <dbReference type="Proteomes" id="UP000443014"/>
    </source>
</evidence>
<dbReference type="Proteomes" id="UP000443014">
    <property type="component" value="Unassembled WGS sequence"/>
</dbReference>
<evidence type="ECO:0000313" key="12">
    <source>
        <dbReference type="Proteomes" id="UP000237365"/>
    </source>
</evidence>
<comment type="function">
    <text evidence="4">Antitoxin component of a type II toxin-antitoxin (TA) system. Neutralizes the effect of toxin ParE.</text>
</comment>
<dbReference type="EMBL" id="PQGI02000002">
    <property type="protein sequence ID" value="MEX3188116.1"/>
    <property type="molecule type" value="Genomic_DNA"/>
</dbReference>
<dbReference type="InterPro" id="IPR022789">
    <property type="entry name" value="ParD"/>
</dbReference>
<gene>
    <name evidence="5" type="ORF">AB868_02010</name>
    <name evidence="6" type="ORF">C3R40_015950</name>
    <name evidence="8" type="ORF">C3R40_12070</name>
    <name evidence="9" type="ORF">FHU12_2912</name>
    <name evidence="10" type="ORF">FOT62_10850</name>
    <name evidence="7" type="ORF">GMA22_02390</name>
</gene>
<evidence type="ECO:0000313" key="6">
    <source>
        <dbReference type="EMBL" id="MEX3188116.1"/>
    </source>
</evidence>
<accession>A0A0G8BC59</accession>
<accession>A0A3E2END2</accession>
<reference evidence="7 15" key="6">
    <citation type="submission" date="2019-11" db="EMBL/GenBank/DDBJ databases">
        <title>Whole genome sequence of a plant growth promoting strain Serratia marcescens BTL07 isolated from the rhizoplane of Chili (Capsicum annuum).</title>
        <authorList>
            <person name="Dutta S."/>
            <person name="Khatun A."/>
            <person name="Gupta D.R."/>
            <person name="Surovy M.Z."/>
            <person name="Rahman M.M."/>
            <person name="Mahmud N.U."/>
            <person name="Emes R."/>
            <person name="Warry A."/>
            <person name="West H."/>
            <person name="Clarke M.L."/>
            <person name="Islam M.T."/>
        </authorList>
    </citation>
    <scope>NUCLEOTIDE SEQUENCE [LARGE SCALE GENOMIC DNA]</scope>
    <source>
        <strain evidence="7 15">BTL07</strain>
    </source>
</reference>
<comment type="caution">
    <text evidence="10">The sequence shown here is derived from an EMBL/GenBank/DDBJ whole genome shotgun (WGS) entry which is preliminary data.</text>
</comment>
<dbReference type="PANTHER" id="PTHR36582">
    <property type="entry name" value="ANTITOXIN PARD"/>
    <property type="match status" value="1"/>
</dbReference>
<evidence type="ECO:0000256" key="2">
    <source>
        <dbReference type="ARBA" id="ARBA00017940"/>
    </source>
</evidence>
<evidence type="ECO:0000313" key="5">
    <source>
        <dbReference type="EMBL" id="KMU51267.1"/>
    </source>
</evidence>
<sequence>MGRTLTVDLGDELRSFVEDLVASGDYRTPSEVIRESVRTLRERTAASKLEELRRLIAEGENSGEAVEWDRDVFMERIRSKAKGCAGE</sequence>
<dbReference type="EMBL" id="VOUQ01000004">
    <property type="protein sequence ID" value="TXE34838.1"/>
    <property type="molecule type" value="Genomic_DNA"/>
</dbReference>
<reference evidence="9 13" key="4">
    <citation type="submission" date="2019-07" db="EMBL/GenBank/DDBJ databases">
        <title>Investigation of anaerobic lignin degradation for improved lignocellulosic biofuels.</title>
        <authorList>
            <person name="Deangelis K.PhD."/>
        </authorList>
    </citation>
    <scope>NUCLEOTIDE SEQUENCE [LARGE SCALE GENOMIC DNA]</scope>
    <source>
        <strain evidence="9 13">106R</strain>
    </source>
</reference>
<accession>A0A656VHH9</accession>
<dbReference type="Proteomes" id="UP000321126">
    <property type="component" value="Unassembled WGS sequence"/>
</dbReference>
<dbReference type="GeneID" id="87005678"/>
<evidence type="ECO:0000256" key="4">
    <source>
        <dbReference type="ARBA" id="ARBA00037106"/>
    </source>
</evidence>
<reference evidence="6 12" key="7">
    <citation type="submission" date="2024-07" db="EMBL/GenBank/DDBJ databases">
        <title>Making a pathogen? Evaluating the impact of protist predation on the evolution of virulence in Serratia marcescens.</title>
        <authorList>
            <person name="Hopkins H."/>
            <person name="Lopezguerra C."/>
            <person name="Lau M.-J."/>
        </authorList>
    </citation>
    <scope>NUCLEOTIDE SEQUENCE [LARGE SCALE GENOMIC DNA]</scope>
    <source>
        <strain evidence="6 12">KZ19</strain>
    </source>
</reference>
<dbReference type="RefSeq" id="WP_004939442.1">
    <property type="nucleotide sequence ID" value="NZ_AP019009.1"/>
</dbReference>
<dbReference type="Proteomes" id="UP000037482">
    <property type="component" value="Unassembled WGS sequence"/>
</dbReference>
<dbReference type="SUPFAM" id="SSF47598">
    <property type="entry name" value="Ribbon-helix-helix"/>
    <property type="match status" value="1"/>
</dbReference>
<dbReference type="Gene3D" id="6.10.10.120">
    <property type="entry name" value="Antitoxin ParD1-like"/>
    <property type="match status" value="1"/>
</dbReference>
<dbReference type="Proteomes" id="UP000320710">
    <property type="component" value="Unassembled WGS sequence"/>
</dbReference>
<dbReference type="EMBL" id="PQGI01000009">
    <property type="protein sequence ID" value="POP16476.1"/>
    <property type="molecule type" value="Genomic_DNA"/>
</dbReference>
<evidence type="ECO:0000313" key="9">
    <source>
        <dbReference type="EMBL" id="TQI85362.1"/>
    </source>
</evidence>
<dbReference type="EMBL" id="LFJS01000012">
    <property type="protein sequence ID" value="KMU51267.1"/>
    <property type="molecule type" value="Genomic_DNA"/>
</dbReference>
<dbReference type="EMBL" id="WNKC01000001">
    <property type="protein sequence ID" value="MVF02107.1"/>
    <property type="molecule type" value="Genomic_DNA"/>
</dbReference>
<proteinExistence type="inferred from homology"/>
<dbReference type="GO" id="GO:0006355">
    <property type="term" value="P:regulation of DNA-templated transcription"/>
    <property type="evidence" value="ECO:0007669"/>
    <property type="project" value="InterPro"/>
</dbReference>
<evidence type="ECO:0000256" key="3">
    <source>
        <dbReference type="ARBA" id="ARBA00022649"/>
    </source>
</evidence>